<dbReference type="GO" id="GO:0003700">
    <property type="term" value="F:DNA-binding transcription factor activity"/>
    <property type="evidence" value="ECO:0007669"/>
    <property type="project" value="InterPro"/>
</dbReference>
<sequence length="235" mass="27475">MMQYTTCHVTSESLLHNECFWKDLYDKLRKPVTTFVHRYKVSSWIGQEDDIINDIVQETVVRLHKKFLTSPDEVFSIQNMEAFSYTVALRYCLDLRRKEKRLTRLPQEGNEVEMYAFNIDDELAKTLEAIGIQSILTDAARIIMDIPNKQRRALLTDLARYNDFTDTPSAIELAFAKAGIQLEEYRHLLPHNQLERSRYNALVSLGYRRLRTDFHAAYPGSPCPARKQRSPSYLH</sequence>
<dbReference type="InterPro" id="IPR013325">
    <property type="entry name" value="RNA_pol_sigma_r2"/>
</dbReference>
<keyword evidence="2" id="KW-1185">Reference proteome</keyword>
<dbReference type="EMBL" id="BNJK01000001">
    <property type="protein sequence ID" value="GHO94482.1"/>
    <property type="molecule type" value="Genomic_DNA"/>
</dbReference>
<name>A0A8J3IP36_9CHLR</name>
<comment type="caution">
    <text evidence="1">The sequence shown here is derived from an EMBL/GenBank/DDBJ whole genome shotgun (WGS) entry which is preliminary data.</text>
</comment>
<dbReference type="Proteomes" id="UP000597444">
    <property type="component" value="Unassembled WGS sequence"/>
</dbReference>
<protein>
    <submittedName>
        <fullName evidence="1">Uncharacterized protein</fullName>
    </submittedName>
</protein>
<evidence type="ECO:0000313" key="1">
    <source>
        <dbReference type="EMBL" id="GHO94482.1"/>
    </source>
</evidence>
<proteinExistence type="predicted"/>
<dbReference type="GO" id="GO:0006352">
    <property type="term" value="P:DNA-templated transcription initiation"/>
    <property type="evidence" value="ECO:0007669"/>
    <property type="project" value="InterPro"/>
</dbReference>
<dbReference type="AlphaFoldDB" id="A0A8J3IP36"/>
<reference evidence="1" key="1">
    <citation type="submission" date="2020-10" db="EMBL/GenBank/DDBJ databases">
        <title>Taxonomic study of unclassified bacteria belonging to the class Ktedonobacteria.</title>
        <authorList>
            <person name="Yabe S."/>
            <person name="Wang C.M."/>
            <person name="Zheng Y."/>
            <person name="Sakai Y."/>
            <person name="Cavaletti L."/>
            <person name="Monciardini P."/>
            <person name="Donadio S."/>
        </authorList>
    </citation>
    <scope>NUCLEOTIDE SEQUENCE</scope>
    <source>
        <strain evidence="1">ID150040</strain>
    </source>
</reference>
<accession>A0A8J3IP36</accession>
<organism evidence="1 2">
    <name type="scientific">Reticulibacter mediterranei</name>
    <dbReference type="NCBI Taxonomy" id="2778369"/>
    <lineage>
        <taxon>Bacteria</taxon>
        <taxon>Bacillati</taxon>
        <taxon>Chloroflexota</taxon>
        <taxon>Ktedonobacteria</taxon>
        <taxon>Ktedonobacterales</taxon>
        <taxon>Reticulibacteraceae</taxon>
        <taxon>Reticulibacter</taxon>
    </lineage>
</organism>
<dbReference type="Gene3D" id="1.10.1740.10">
    <property type="match status" value="1"/>
</dbReference>
<dbReference type="SUPFAM" id="SSF88946">
    <property type="entry name" value="Sigma2 domain of RNA polymerase sigma factors"/>
    <property type="match status" value="1"/>
</dbReference>
<dbReference type="RefSeq" id="WP_220205217.1">
    <property type="nucleotide sequence ID" value="NZ_BNJK01000001.1"/>
</dbReference>
<evidence type="ECO:0000313" key="2">
    <source>
        <dbReference type="Proteomes" id="UP000597444"/>
    </source>
</evidence>
<gene>
    <name evidence="1" type="ORF">KSF_045300</name>
</gene>